<reference evidence="8" key="1">
    <citation type="journal article" date="2013" name="Science">
        <title>Comparative analysis of bat genomes provides insight into the evolution of flight and immunity.</title>
        <authorList>
            <person name="Zhang G."/>
            <person name="Cowled C."/>
            <person name="Shi Z."/>
            <person name="Huang Z."/>
            <person name="Bishop-Lilly K.A."/>
            <person name="Fang X."/>
            <person name="Wynne J.W."/>
            <person name="Xiong Z."/>
            <person name="Baker M.L."/>
            <person name="Zhao W."/>
            <person name="Tachedjian M."/>
            <person name="Zhu Y."/>
            <person name="Zhou P."/>
            <person name="Jiang X."/>
            <person name="Ng J."/>
            <person name="Yang L."/>
            <person name="Wu L."/>
            <person name="Xiao J."/>
            <person name="Feng Y."/>
            <person name="Chen Y."/>
            <person name="Sun X."/>
            <person name="Zhang Y."/>
            <person name="Marsh G.A."/>
            <person name="Crameri G."/>
            <person name="Broder C.C."/>
            <person name="Frey K.G."/>
            <person name="Wang L.F."/>
            <person name="Wang J."/>
        </authorList>
    </citation>
    <scope>NUCLEOTIDE SEQUENCE [LARGE SCALE GENOMIC DNA]</scope>
</reference>
<gene>
    <name evidence="7" type="ORF">MDA_GLEAN10004824</name>
</gene>
<keyword evidence="5" id="KW-0472">Membrane</keyword>
<comment type="subcellular location">
    <subcellularLocation>
        <location evidence="1">Membrane</location>
    </subcellularLocation>
</comment>
<keyword evidence="8" id="KW-1185">Reference proteome</keyword>
<evidence type="ECO:0000256" key="1">
    <source>
        <dbReference type="ARBA" id="ARBA00004370"/>
    </source>
</evidence>
<evidence type="ECO:0000313" key="8">
    <source>
        <dbReference type="Proteomes" id="UP000010556"/>
    </source>
</evidence>
<name>L5MHT5_MYODS</name>
<dbReference type="Pfam" id="PF01094">
    <property type="entry name" value="ANF_receptor"/>
    <property type="match status" value="1"/>
</dbReference>
<dbReference type="EMBL" id="KB099990">
    <property type="protein sequence ID" value="ELK37825.1"/>
    <property type="molecule type" value="Genomic_DNA"/>
</dbReference>
<keyword evidence="2" id="KW-0812">Transmembrane</keyword>
<dbReference type="InterPro" id="IPR001828">
    <property type="entry name" value="ANF_lig-bd_rcpt"/>
</dbReference>
<evidence type="ECO:0000256" key="5">
    <source>
        <dbReference type="ARBA" id="ARBA00023136"/>
    </source>
</evidence>
<dbReference type="AlphaFoldDB" id="L5MHT5"/>
<keyword evidence="4" id="KW-1133">Transmembrane helix</keyword>
<sequence>MGVAGMNTCPPASAGLIRLQELIKAPSRHNLRLRIRQLPPGTQDTKALLKEMKGAREFHVIFDCSLETAAQVLQQILFMGMMTEHYHYLFTTLVSTPQTRVRDCRHAYVTANTHP</sequence>
<keyword evidence="3" id="KW-0732">Signal</keyword>
<organism evidence="7 8">
    <name type="scientific">Myotis davidii</name>
    <name type="common">David's myotis</name>
    <dbReference type="NCBI Taxonomy" id="225400"/>
    <lineage>
        <taxon>Eukaryota</taxon>
        <taxon>Metazoa</taxon>
        <taxon>Chordata</taxon>
        <taxon>Craniata</taxon>
        <taxon>Vertebrata</taxon>
        <taxon>Euteleostomi</taxon>
        <taxon>Mammalia</taxon>
        <taxon>Eutheria</taxon>
        <taxon>Laurasiatheria</taxon>
        <taxon>Chiroptera</taxon>
        <taxon>Yangochiroptera</taxon>
        <taxon>Vespertilionidae</taxon>
        <taxon>Myotis</taxon>
    </lineage>
</organism>
<dbReference type="SUPFAM" id="SSF53822">
    <property type="entry name" value="Periplasmic binding protein-like I"/>
    <property type="match status" value="1"/>
</dbReference>
<keyword evidence="7" id="KW-0675">Receptor</keyword>
<dbReference type="InterPro" id="IPR028082">
    <property type="entry name" value="Peripla_BP_I"/>
</dbReference>
<evidence type="ECO:0000313" key="7">
    <source>
        <dbReference type="EMBL" id="ELK37825.1"/>
    </source>
</evidence>
<protein>
    <submittedName>
        <fullName evidence="7">Glutamate receptor, ionotropic kainate 1</fullName>
    </submittedName>
</protein>
<feature type="domain" description="Receptor ligand binding region" evidence="6">
    <location>
        <begin position="15"/>
        <end position="94"/>
    </location>
</feature>
<evidence type="ECO:0000259" key="6">
    <source>
        <dbReference type="Pfam" id="PF01094"/>
    </source>
</evidence>
<dbReference type="Gene3D" id="3.40.50.2300">
    <property type="match status" value="1"/>
</dbReference>
<accession>L5MHT5</accession>
<dbReference type="GO" id="GO:0016020">
    <property type="term" value="C:membrane"/>
    <property type="evidence" value="ECO:0007669"/>
    <property type="project" value="UniProtKB-SubCell"/>
</dbReference>
<evidence type="ECO:0000256" key="2">
    <source>
        <dbReference type="ARBA" id="ARBA00022692"/>
    </source>
</evidence>
<dbReference type="Proteomes" id="UP000010556">
    <property type="component" value="Unassembled WGS sequence"/>
</dbReference>
<evidence type="ECO:0000256" key="3">
    <source>
        <dbReference type="ARBA" id="ARBA00022729"/>
    </source>
</evidence>
<proteinExistence type="predicted"/>
<evidence type="ECO:0000256" key="4">
    <source>
        <dbReference type="ARBA" id="ARBA00022989"/>
    </source>
</evidence>